<accession>A0A3G6M7M6</accession>
<dbReference type="Gene3D" id="1.10.30.50">
    <property type="match status" value="1"/>
</dbReference>
<dbReference type="Proteomes" id="UP000273270">
    <property type="component" value="Chromosome"/>
</dbReference>
<dbReference type="EMBL" id="CP033920">
    <property type="protein sequence ID" value="AZA50098.1"/>
    <property type="molecule type" value="Genomic_DNA"/>
</dbReference>
<dbReference type="KEGG" id="ccau:EG346_18780"/>
<organism evidence="1 2">
    <name type="scientific">Chryseobacterium carnipullorum</name>
    <dbReference type="NCBI Taxonomy" id="1124835"/>
    <lineage>
        <taxon>Bacteria</taxon>
        <taxon>Pseudomonadati</taxon>
        <taxon>Bacteroidota</taxon>
        <taxon>Flavobacteriia</taxon>
        <taxon>Flavobacteriales</taxon>
        <taxon>Weeksellaceae</taxon>
        <taxon>Chryseobacterium group</taxon>
        <taxon>Chryseobacterium</taxon>
    </lineage>
</organism>
<gene>
    <name evidence="1" type="ORF">EG346_18780</name>
</gene>
<proteinExistence type="predicted"/>
<reference evidence="2" key="1">
    <citation type="submission" date="2018-11" db="EMBL/GenBank/DDBJ databases">
        <title>Proposal to divide the Flavobacteriaceae and reorganize its genera based on Amino Acid Identity values calculated from whole genome sequences.</title>
        <authorList>
            <person name="Nicholson A.C."/>
            <person name="Gulvik C.A."/>
            <person name="Whitney A.M."/>
            <person name="Humrighouse B.W."/>
            <person name="Bell M."/>
            <person name="Holmes B."/>
            <person name="Steigerwalt A.G."/>
            <person name="Villarma A."/>
            <person name="Sheth M."/>
            <person name="Batra D."/>
            <person name="Pryor J."/>
            <person name="Bernardet J.-F."/>
            <person name="Hugo C."/>
            <person name="Kampfer P."/>
            <person name="Newman J."/>
            <person name="McQuiston J.R."/>
        </authorList>
    </citation>
    <scope>NUCLEOTIDE SEQUENCE [LARGE SCALE GENOMIC DNA]</scope>
    <source>
        <strain evidence="2">G0188</strain>
    </source>
</reference>
<name>A0A3G6M7M6_CHRCU</name>
<sequence length="387" mass="45487">MVKKMIKIVHSNLDNIAEKYFKNIKIKCNERTEYLKKNLEVIFNGGFHEELKKYPLNGHSKKSVSNLLLLPDNKLQDQDNYNKLVLANCHAWIATYRVALERVTNYLTNEDNLKALILCSPENAIDTENGFKNYINVDDAGYKLILPIINKIIDYSLFDNFAYDISSELGYNTCPYCNRIYIHTVIDKNKKEIIRPTFDHFFSQTDHPLLALSFYNLVPSCYYCNSNLKGKKEMTLNTHLHPYLEGFENDIRFHIQIQDINPDKSHPDNYHLFLKTELDDSHPKFHKTFFQRYSKPKEYKGNINLFKLNEIYNAHKDTVGELIVKCDSLSMGYADSLTGFFPLLKTNKAEFYRFYFGNYFNEKDFHKRPLAKMSKDIISKTLPYFLD</sequence>
<keyword evidence="2" id="KW-1185">Reference proteome</keyword>
<protein>
    <submittedName>
        <fullName evidence="1">Uncharacterized protein</fullName>
    </submittedName>
</protein>
<evidence type="ECO:0000313" key="1">
    <source>
        <dbReference type="EMBL" id="AZA50098.1"/>
    </source>
</evidence>
<evidence type="ECO:0000313" key="2">
    <source>
        <dbReference type="Proteomes" id="UP000273270"/>
    </source>
</evidence>
<dbReference type="AlphaFoldDB" id="A0A3G6M7M6"/>